<dbReference type="STRING" id="1210090.GCA_001613185_06126"/>
<keyword evidence="3" id="KW-1185">Reference proteome</keyword>
<evidence type="ECO:0000313" key="2">
    <source>
        <dbReference type="EMBL" id="RBO92642.1"/>
    </source>
</evidence>
<organism evidence="2 3">
    <name type="scientific">Nocardia puris</name>
    <dbReference type="NCBI Taxonomy" id="208602"/>
    <lineage>
        <taxon>Bacteria</taxon>
        <taxon>Bacillati</taxon>
        <taxon>Actinomycetota</taxon>
        <taxon>Actinomycetes</taxon>
        <taxon>Mycobacteriales</taxon>
        <taxon>Nocardiaceae</taxon>
        <taxon>Nocardia</taxon>
    </lineage>
</organism>
<protein>
    <submittedName>
        <fullName evidence="2">DivIVA domain-containing protein</fullName>
    </submittedName>
</protein>
<dbReference type="InterPro" id="IPR019933">
    <property type="entry name" value="DivIVA_domain"/>
</dbReference>
<dbReference type="AlphaFoldDB" id="A0A366DRD2"/>
<dbReference type="Gene3D" id="6.10.250.660">
    <property type="match status" value="1"/>
</dbReference>
<dbReference type="Proteomes" id="UP000252586">
    <property type="component" value="Unassembled WGS sequence"/>
</dbReference>
<sequence>MLTLLMYVVFVGLVAAALFFVASAIFGRGEELGPLPEGTTATVLPAEGITGADVRALRFQQVVRGYKAAEVDWALARLAARIDELQIELAQARSVPAPRPATGRDSESRTGGTASTPELAKDDVGFNGTAGQTWTPEAPGGTATGPGTTPDNGASSTATGYRYPTAWSATGEPATSGYDQQTTPAGGTPTSPAASGGDTAGSSEQTTTGWGTPLSRDEPAAPAAQPGATPSSDRWGIPFNLASEPAEGSRPHRTSGPS</sequence>
<name>A0A366DRD2_9NOCA</name>
<evidence type="ECO:0000256" key="1">
    <source>
        <dbReference type="SAM" id="MobiDB-lite"/>
    </source>
</evidence>
<proteinExistence type="predicted"/>
<comment type="caution">
    <text evidence="2">The sequence shown here is derived from an EMBL/GenBank/DDBJ whole genome shotgun (WGS) entry which is preliminary data.</text>
</comment>
<feature type="region of interest" description="Disordered" evidence="1">
    <location>
        <begin position="93"/>
        <end position="258"/>
    </location>
</feature>
<reference evidence="2 3" key="1">
    <citation type="submission" date="2018-06" db="EMBL/GenBank/DDBJ databases">
        <title>Genomic Encyclopedia of Type Strains, Phase IV (KMG-IV): sequencing the most valuable type-strain genomes for metagenomic binning, comparative biology and taxonomic classification.</title>
        <authorList>
            <person name="Goeker M."/>
        </authorList>
    </citation>
    <scope>NUCLEOTIDE SEQUENCE [LARGE SCALE GENOMIC DNA]</scope>
    <source>
        <strain evidence="2 3">DSM 44599</strain>
    </source>
</reference>
<dbReference type="EMBL" id="QNRE01000003">
    <property type="protein sequence ID" value="RBO92642.1"/>
    <property type="molecule type" value="Genomic_DNA"/>
</dbReference>
<feature type="compositionally biased region" description="Low complexity" evidence="1">
    <location>
        <begin position="182"/>
        <end position="197"/>
    </location>
</feature>
<accession>A0A366DRD2</accession>
<feature type="compositionally biased region" description="Low complexity" evidence="1">
    <location>
        <begin position="220"/>
        <end position="230"/>
    </location>
</feature>
<feature type="compositionally biased region" description="Polar residues" evidence="1">
    <location>
        <begin position="200"/>
        <end position="210"/>
    </location>
</feature>
<gene>
    <name evidence="2" type="ORF">DFR74_103286</name>
</gene>
<feature type="compositionally biased region" description="Low complexity" evidence="1">
    <location>
        <begin position="133"/>
        <end position="150"/>
    </location>
</feature>
<evidence type="ECO:0000313" key="3">
    <source>
        <dbReference type="Proteomes" id="UP000252586"/>
    </source>
</evidence>
<dbReference type="NCBIfam" id="TIGR03544">
    <property type="entry name" value="DivI1A_domain"/>
    <property type="match status" value="1"/>
</dbReference>